<feature type="transmembrane region" description="Helical" evidence="1">
    <location>
        <begin position="48"/>
        <end position="68"/>
    </location>
</feature>
<organism evidence="2 3">
    <name type="scientific">Vibrio parahaemolyticus</name>
    <dbReference type="NCBI Taxonomy" id="670"/>
    <lineage>
        <taxon>Bacteria</taxon>
        <taxon>Pseudomonadati</taxon>
        <taxon>Pseudomonadota</taxon>
        <taxon>Gammaproteobacteria</taxon>
        <taxon>Vibrionales</taxon>
        <taxon>Vibrionaceae</taxon>
        <taxon>Vibrio</taxon>
    </lineage>
</organism>
<proteinExistence type="predicted"/>
<keyword evidence="1" id="KW-0472">Membrane</keyword>
<evidence type="ECO:0000313" key="2">
    <source>
        <dbReference type="EMBL" id="TXN12267.1"/>
    </source>
</evidence>
<keyword evidence="1" id="KW-0812">Transmembrane</keyword>
<comment type="caution">
    <text evidence="2">The sequence shown here is derived from an EMBL/GenBank/DDBJ whole genome shotgun (WGS) entry which is preliminary data.</text>
</comment>
<evidence type="ECO:0000313" key="3">
    <source>
        <dbReference type="Proteomes" id="UP000321504"/>
    </source>
</evidence>
<gene>
    <name evidence="2" type="ORF">FVP01_24475</name>
</gene>
<name>A0AA46L0P1_VIBPH</name>
<dbReference type="RefSeq" id="WP_025502573.1">
    <property type="nucleotide sequence ID" value="NZ_CP012950.1"/>
</dbReference>
<sequence>MEYIPKLLASKFKWAATSSILKLWFICVCFVFLMPLLVPILMRINGDLVLLMLSAYLVFLLGIFSAKYYSRTDVLLGTPVPKNNKLNFVFLAVFYFKLSCAVLLAVSPLLFGD</sequence>
<feature type="transmembrane region" description="Helical" evidence="1">
    <location>
        <begin position="88"/>
        <end position="111"/>
    </location>
</feature>
<dbReference type="AlphaFoldDB" id="A0AA46L0P1"/>
<keyword evidence="1" id="KW-1133">Transmembrane helix</keyword>
<dbReference type="EMBL" id="VRMQ01000017">
    <property type="protein sequence ID" value="TXN12267.1"/>
    <property type="molecule type" value="Genomic_DNA"/>
</dbReference>
<protein>
    <submittedName>
        <fullName evidence="2">Uncharacterized protein</fullName>
    </submittedName>
</protein>
<feature type="transmembrane region" description="Helical" evidence="1">
    <location>
        <begin position="20"/>
        <end position="41"/>
    </location>
</feature>
<evidence type="ECO:0000256" key="1">
    <source>
        <dbReference type="SAM" id="Phobius"/>
    </source>
</evidence>
<accession>A0AA46L0P1</accession>
<reference evidence="2 3" key="1">
    <citation type="submission" date="2019-08" db="EMBL/GenBank/DDBJ databases">
        <title>Emerging of two pre-pandemic pathogenic O4:KUT lineages of Vibrio parahaemolyticus in coastal eastern China.</title>
        <authorList>
            <person name="Yu H."/>
        </authorList>
    </citation>
    <scope>NUCLEOTIDE SEQUENCE [LARGE SCALE GENOMIC DNA]</scope>
    <source>
        <strain evidence="2 3">HZ17-383</strain>
    </source>
</reference>
<dbReference type="Proteomes" id="UP000321504">
    <property type="component" value="Unassembled WGS sequence"/>
</dbReference>